<feature type="region of interest" description="Disordered" evidence="1">
    <location>
        <begin position="84"/>
        <end position="138"/>
    </location>
</feature>
<evidence type="ECO:0000256" key="1">
    <source>
        <dbReference type="SAM" id="MobiDB-lite"/>
    </source>
</evidence>
<comment type="caution">
    <text evidence="2">The sequence shown here is derived from an EMBL/GenBank/DDBJ whole genome shotgun (WGS) entry which is preliminary data.</text>
</comment>
<proteinExistence type="predicted"/>
<feature type="compositionally biased region" description="Basic and acidic residues" evidence="1">
    <location>
        <begin position="108"/>
        <end position="119"/>
    </location>
</feature>
<accession>A0ABM9DDU8</accession>
<evidence type="ECO:0000313" key="2">
    <source>
        <dbReference type="EMBL" id="CAH2394273.1"/>
    </source>
</evidence>
<dbReference type="Proteomes" id="UP001152604">
    <property type="component" value="Unassembled WGS sequence"/>
</dbReference>
<organism evidence="2 3">
    <name type="scientific">Mesorhizobium ventifaucium</name>
    <dbReference type="NCBI Taxonomy" id="666020"/>
    <lineage>
        <taxon>Bacteria</taxon>
        <taxon>Pseudomonadati</taxon>
        <taxon>Pseudomonadota</taxon>
        <taxon>Alphaproteobacteria</taxon>
        <taxon>Hyphomicrobiales</taxon>
        <taxon>Phyllobacteriaceae</taxon>
        <taxon>Mesorhizobium</taxon>
    </lineage>
</organism>
<evidence type="ECO:0000313" key="3">
    <source>
        <dbReference type="Proteomes" id="UP001152604"/>
    </source>
</evidence>
<gene>
    <name evidence="2" type="ORF">MES4922_10186</name>
</gene>
<dbReference type="EMBL" id="CAKXZS010000001">
    <property type="protein sequence ID" value="CAH2394273.1"/>
    <property type="molecule type" value="Genomic_DNA"/>
</dbReference>
<protein>
    <submittedName>
        <fullName evidence="2">Uncharacterized protein</fullName>
    </submittedName>
</protein>
<sequence>MSRLIAKRFRRCCSVDRGANQTVAEVIADVWSLKKRPLANAALNAAKGLRWDVLKLVSFAAGDEPHRKDSAVRIVFRFAYRGGWHDGRSTKRRQRSGGPSRSLLGVRKAQEGGPGDHEVNGFMTTKPNALATDLSARP</sequence>
<reference evidence="2" key="1">
    <citation type="submission" date="2022-03" db="EMBL/GenBank/DDBJ databases">
        <authorList>
            <person name="Brunel B."/>
        </authorList>
    </citation>
    <scope>NUCLEOTIDE SEQUENCE</scope>
    <source>
        <strain evidence="2">STM4922sample</strain>
    </source>
</reference>
<name>A0ABM9DDU8_9HYPH</name>
<keyword evidence="3" id="KW-1185">Reference proteome</keyword>